<dbReference type="GO" id="GO:0020037">
    <property type="term" value="F:heme binding"/>
    <property type="evidence" value="ECO:0007669"/>
    <property type="project" value="InterPro"/>
</dbReference>
<evidence type="ECO:0000313" key="1">
    <source>
        <dbReference type="EMBL" id="KAF4633704.1"/>
    </source>
</evidence>
<reference evidence="1 2" key="1">
    <citation type="submission" date="2020-03" db="EMBL/GenBank/DDBJ databases">
        <title>Draft Genome Sequence of Cudoniella acicularis.</title>
        <authorList>
            <person name="Buettner E."/>
            <person name="Kellner H."/>
        </authorList>
    </citation>
    <scope>NUCLEOTIDE SEQUENCE [LARGE SCALE GENOMIC DNA]</scope>
    <source>
        <strain evidence="1 2">DSM 108380</strain>
    </source>
</reference>
<dbReference type="GO" id="GO:0016705">
    <property type="term" value="F:oxidoreductase activity, acting on paired donors, with incorporation or reduction of molecular oxygen"/>
    <property type="evidence" value="ECO:0007669"/>
    <property type="project" value="InterPro"/>
</dbReference>
<dbReference type="SUPFAM" id="SSF48264">
    <property type="entry name" value="Cytochrome P450"/>
    <property type="match status" value="1"/>
</dbReference>
<keyword evidence="2" id="KW-1185">Reference proteome</keyword>
<accession>A0A8H4W7H2</accession>
<dbReference type="OrthoDB" id="1470350at2759"/>
<dbReference type="EMBL" id="JAAMPI010000239">
    <property type="protein sequence ID" value="KAF4633704.1"/>
    <property type="molecule type" value="Genomic_DNA"/>
</dbReference>
<protein>
    <recommendedName>
        <fullName evidence="3">Cytochrome P450</fullName>
    </recommendedName>
</protein>
<dbReference type="AlphaFoldDB" id="A0A8H4W7H2"/>
<dbReference type="GO" id="GO:0004497">
    <property type="term" value="F:monooxygenase activity"/>
    <property type="evidence" value="ECO:0007669"/>
    <property type="project" value="InterPro"/>
</dbReference>
<dbReference type="Proteomes" id="UP000566819">
    <property type="component" value="Unassembled WGS sequence"/>
</dbReference>
<evidence type="ECO:0000313" key="2">
    <source>
        <dbReference type="Proteomes" id="UP000566819"/>
    </source>
</evidence>
<dbReference type="InterPro" id="IPR036396">
    <property type="entry name" value="Cyt_P450_sf"/>
</dbReference>
<dbReference type="Gene3D" id="1.10.630.10">
    <property type="entry name" value="Cytochrome P450"/>
    <property type="match status" value="1"/>
</dbReference>
<proteinExistence type="predicted"/>
<comment type="caution">
    <text evidence="1">The sequence shown here is derived from an EMBL/GenBank/DDBJ whole genome shotgun (WGS) entry which is preliminary data.</text>
</comment>
<organism evidence="1 2">
    <name type="scientific">Cudoniella acicularis</name>
    <dbReference type="NCBI Taxonomy" id="354080"/>
    <lineage>
        <taxon>Eukaryota</taxon>
        <taxon>Fungi</taxon>
        <taxon>Dikarya</taxon>
        <taxon>Ascomycota</taxon>
        <taxon>Pezizomycotina</taxon>
        <taxon>Leotiomycetes</taxon>
        <taxon>Helotiales</taxon>
        <taxon>Tricladiaceae</taxon>
        <taxon>Cudoniella</taxon>
    </lineage>
</organism>
<evidence type="ECO:0008006" key="3">
    <source>
        <dbReference type="Google" id="ProtNLM"/>
    </source>
</evidence>
<gene>
    <name evidence="1" type="ORF">G7Y89_g4414</name>
</gene>
<name>A0A8H4W7H2_9HELO</name>
<sequence>MVTTVNNEDHARIRKVLVPVFTDNSLLKHEFLVHSYVDLTIRQFKKIIDENTNNSKHEQIRAVIDVVKWYNFCLFNIIGDLGLGEAFGSLEKSEYHPSEDIVVVERKLVEVRFRLGAEEEG</sequence>
<dbReference type="GO" id="GO:0005506">
    <property type="term" value="F:iron ion binding"/>
    <property type="evidence" value="ECO:0007669"/>
    <property type="project" value="InterPro"/>
</dbReference>